<feature type="domain" description="ABC transporter" evidence="3">
    <location>
        <begin position="23"/>
        <end position="258"/>
    </location>
</feature>
<dbReference type="PROSITE" id="PS50893">
    <property type="entry name" value="ABC_TRANSPORTER_2"/>
    <property type="match status" value="2"/>
</dbReference>
<evidence type="ECO:0000259" key="3">
    <source>
        <dbReference type="PROSITE" id="PS50893"/>
    </source>
</evidence>
<protein>
    <submittedName>
        <fullName evidence="4">ABC transporter ATP-binding protein</fullName>
    </submittedName>
</protein>
<dbReference type="SUPFAM" id="SSF52540">
    <property type="entry name" value="P-loop containing nucleoside triphosphate hydrolases"/>
    <property type="match status" value="2"/>
</dbReference>
<dbReference type="SMART" id="SM00382">
    <property type="entry name" value="AAA"/>
    <property type="match status" value="1"/>
</dbReference>
<dbReference type="KEGG" id="hbs:IPV69_24650"/>
<dbReference type="InterPro" id="IPR003439">
    <property type="entry name" value="ABC_transporter-like_ATP-bd"/>
</dbReference>
<dbReference type="InterPro" id="IPR003593">
    <property type="entry name" value="AAA+_ATPase"/>
</dbReference>
<organism evidence="4 5">
    <name type="scientific">Humisphaera borealis</name>
    <dbReference type="NCBI Taxonomy" id="2807512"/>
    <lineage>
        <taxon>Bacteria</taxon>
        <taxon>Pseudomonadati</taxon>
        <taxon>Planctomycetota</taxon>
        <taxon>Phycisphaerae</taxon>
        <taxon>Tepidisphaerales</taxon>
        <taxon>Tepidisphaeraceae</taxon>
        <taxon>Humisphaera</taxon>
    </lineage>
</organism>
<dbReference type="GO" id="GO:0016887">
    <property type="term" value="F:ATP hydrolysis activity"/>
    <property type="evidence" value="ECO:0007669"/>
    <property type="project" value="InterPro"/>
</dbReference>
<evidence type="ECO:0000256" key="2">
    <source>
        <dbReference type="ARBA" id="ARBA00022840"/>
    </source>
</evidence>
<evidence type="ECO:0000313" key="4">
    <source>
        <dbReference type="EMBL" id="QOV89356.1"/>
    </source>
</evidence>
<dbReference type="AlphaFoldDB" id="A0A7M2WV68"/>
<dbReference type="Proteomes" id="UP000593765">
    <property type="component" value="Chromosome"/>
</dbReference>
<dbReference type="GO" id="GO:0005524">
    <property type="term" value="F:ATP binding"/>
    <property type="evidence" value="ECO:0007669"/>
    <property type="project" value="UniProtKB-KW"/>
</dbReference>
<name>A0A7M2WV68_9BACT</name>
<keyword evidence="5" id="KW-1185">Reference proteome</keyword>
<keyword evidence="1" id="KW-0547">Nucleotide-binding</keyword>
<dbReference type="Pfam" id="PF00005">
    <property type="entry name" value="ABC_tran"/>
    <property type="match status" value="2"/>
</dbReference>
<evidence type="ECO:0000313" key="5">
    <source>
        <dbReference type="Proteomes" id="UP000593765"/>
    </source>
</evidence>
<dbReference type="CDD" id="cd03216">
    <property type="entry name" value="ABC_Carb_Monos_I"/>
    <property type="match status" value="1"/>
</dbReference>
<accession>A0A7M2WV68</accession>
<sequence length="526" mass="57226">MTDTPEPVSAPTSDHPMTLAPGLEVVQMSKRFGNLLALQDVSMKVAPGSVHALLGGNGAGKSTLVKCIMGYYRPDHGQVILGPKEVAIQNPRDALALGIGMVYQHFTLVQNMTVAENMVLSRATIPRIIDWDKEYTDLRAFMKTTPFFIDITRQVSSLSAGEKQKLEICKQLYLKNRLLFLDEPTSVLTPQEADEVLSMLRGLVNAGELTVLMITHKFREVMKFCDDVTVLRTGKLAGKGSVKDLTPADMSSMMIGSETTRTADRLSRQTGDALLEIRDVEALDDLGLTCLHKLNMKVRAGEIVGVAGVSGNGQAKLVEVLAGQRKASAGEVLLHGEAFNGARSEIRKHNLKLLPEEPLRNACVGPMSVAGNIAMRSFDVPPSRVAGFFLNRRAIRKQAVDLIQKYRVKTPGPDEPIRNLSGGNVQRAVLARELSGQVDVLITANPCFGLDFAAASEIRAQIMEARNRGVAVLLISEDLDEVFELSDRIVVMFHGSFVYETPSNQADIGIIGRHMAGHGEDAVPAH</sequence>
<dbReference type="PROSITE" id="PS00211">
    <property type="entry name" value="ABC_TRANSPORTER_1"/>
    <property type="match status" value="1"/>
</dbReference>
<reference evidence="4 5" key="1">
    <citation type="submission" date="2020-10" db="EMBL/GenBank/DDBJ databases">
        <title>Wide distribution of Phycisphaera-like planctomycetes from WD2101 soil group in peatlands and genome analysis of the first cultivated representative.</title>
        <authorList>
            <person name="Dedysh S.N."/>
            <person name="Beletsky A.V."/>
            <person name="Ivanova A."/>
            <person name="Kulichevskaya I.S."/>
            <person name="Suzina N.E."/>
            <person name="Philippov D.A."/>
            <person name="Rakitin A.L."/>
            <person name="Mardanov A.V."/>
            <person name="Ravin N.V."/>
        </authorList>
    </citation>
    <scope>NUCLEOTIDE SEQUENCE [LARGE SCALE GENOMIC DNA]</scope>
    <source>
        <strain evidence="4 5">M1803</strain>
    </source>
</reference>
<dbReference type="InterPro" id="IPR050107">
    <property type="entry name" value="ABC_carbohydrate_import_ATPase"/>
</dbReference>
<dbReference type="InterPro" id="IPR027417">
    <property type="entry name" value="P-loop_NTPase"/>
</dbReference>
<dbReference type="PANTHER" id="PTHR43790:SF4">
    <property type="entry name" value="GUANOSINE IMPORT ATP-BINDING PROTEIN NUPO"/>
    <property type="match status" value="1"/>
</dbReference>
<dbReference type="EMBL" id="CP063458">
    <property type="protein sequence ID" value="QOV89356.1"/>
    <property type="molecule type" value="Genomic_DNA"/>
</dbReference>
<dbReference type="InterPro" id="IPR017871">
    <property type="entry name" value="ABC_transporter-like_CS"/>
</dbReference>
<evidence type="ECO:0000256" key="1">
    <source>
        <dbReference type="ARBA" id="ARBA00022741"/>
    </source>
</evidence>
<proteinExistence type="predicted"/>
<keyword evidence="2 4" id="KW-0067">ATP-binding</keyword>
<feature type="domain" description="ABC transporter" evidence="3">
    <location>
        <begin position="275"/>
        <end position="519"/>
    </location>
</feature>
<dbReference type="CDD" id="cd03215">
    <property type="entry name" value="ABC_Carb_Monos_II"/>
    <property type="match status" value="1"/>
</dbReference>
<dbReference type="PANTHER" id="PTHR43790">
    <property type="entry name" value="CARBOHYDRATE TRANSPORT ATP-BINDING PROTEIN MG119-RELATED"/>
    <property type="match status" value="1"/>
</dbReference>
<gene>
    <name evidence="4" type="ORF">IPV69_24650</name>
</gene>
<dbReference type="Gene3D" id="3.40.50.300">
    <property type="entry name" value="P-loop containing nucleotide triphosphate hydrolases"/>
    <property type="match status" value="2"/>
</dbReference>